<dbReference type="Pfam" id="PF02317">
    <property type="entry name" value="Octopine_DH"/>
    <property type="match status" value="1"/>
</dbReference>
<dbReference type="EMBL" id="FNSL01000002">
    <property type="protein sequence ID" value="SEC15114.1"/>
    <property type="molecule type" value="Genomic_DNA"/>
</dbReference>
<name>A0A1H4Q666_9HYPH</name>
<evidence type="ECO:0000256" key="1">
    <source>
        <dbReference type="ARBA" id="ARBA00004994"/>
    </source>
</evidence>
<dbReference type="GO" id="GO:0015940">
    <property type="term" value="P:pantothenate biosynthetic process"/>
    <property type="evidence" value="ECO:0007669"/>
    <property type="project" value="UniProtKB-UniPathway"/>
</dbReference>
<dbReference type="Proteomes" id="UP000199064">
    <property type="component" value="Unassembled WGS sequence"/>
</dbReference>
<dbReference type="SUPFAM" id="SSF51735">
    <property type="entry name" value="NAD(P)-binding Rossmann-fold domains"/>
    <property type="match status" value="1"/>
</dbReference>
<evidence type="ECO:0000313" key="7">
    <source>
        <dbReference type="EMBL" id="SEC15114.1"/>
    </source>
</evidence>
<feature type="domain" description="Ketopantoate reductase N-terminal" evidence="6">
    <location>
        <begin position="7"/>
        <end position="105"/>
    </location>
</feature>
<proteinExistence type="predicted"/>
<gene>
    <name evidence="7" type="ORF">SAMN05216452_3951</name>
</gene>
<evidence type="ECO:0000256" key="4">
    <source>
        <dbReference type="ARBA" id="ARBA00048793"/>
    </source>
</evidence>
<dbReference type="InterPro" id="IPR013328">
    <property type="entry name" value="6PGD_dom2"/>
</dbReference>
<dbReference type="SUPFAM" id="SSF48179">
    <property type="entry name" value="6-phosphogluconate dehydrogenase C-terminal domain-like"/>
    <property type="match status" value="1"/>
</dbReference>
<dbReference type="GO" id="GO:0008677">
    <property type="term" value="F:2-dehydropantoate 2-reductase activity"/>
    <property type="evidence" value="ECO:0007669"/>
    <property type="project" value="UniProtKB-EC"/>
</dbReference>
<dbReference type="AlphaFoldDB" id="A0A1H4Q666"/>
<dbReference type="Pfam" id="PF02558">
    <property type="entry name" value="ApbA"/>
    <property type="match status" value="1"/>
</dbReference>
<dbReference type="UniPathway" id="UPA00028">
    <property type="reaction ID" value="UER00004"/>
</dbReference>
<dbReference type="InterPro" id="IPR008927">
    <property type="entry name" value="6-PGluconate_DH-like_C_sf"/>
</dbReference>
<dbReference type="InterPro" id="IPR051729">
    <property type="entry name" value="Opine/Lysopine_DH"/>
</dbReference>
<keyword evidence="8" id="KW-1185">Reference proteome</keyword>
<dbReference type="Gene3D" id="1.10.1040.10">
    <property type="entry name" value="N-(1-d-carboxylethyl)-l-norvaline Dehydrogenase, domain 2"/>
    <property type="match status" value="1"/>
</dbReference>
<comment type="catalytic activity">
    <reaction evidence="4">
        <text>(R)-pantoate + NADP(+) = 2-dehydropantoate + NADPH + H(+)</text>
        <dbReference type="Rhea" id="RHEA:16233"/>
        <dbReference type="ChEBI" id="CHEBI:11561"/>
        <dbReference type="ChEBI" id="CHEBI:15378"/>
        <dbReference type="ChEBI" id="CHEBI:15980"/>
        <dbReference type="ChEBI" id="CHEBI:57783"/>
        <dbReference type="ChEBI" id="CHEBI:58349"/>
        <dbReference type="EC" id="1.1.1.169"/>
    </reaction>
</comment>
<keyword evidence="3" id="KW-0566">Pantothenate biosynthesis</keyword>
<comment type="pathway">
    <text evidence="1">Cofactor biosynthesis; (R)-pantothenate biosynthesis; (R)-pantoate from 3-methyl-2-oxobutanoate: step 2/2.</text>
</comment>
<evidence type="ECO:0000256" key="3">
    <source>
        <dbReference type="ARBA" id="ARBA00022655"/>
    </source>
</evidence>
<evidence type="ECO:0000259" key="6">
    <source>
        <dbReference type="Pfam" id="PF02558"/>
    </source>
</evidence>
<evidence type="ECO:0000256" key="2">
    <source>
        <dbReference type="ARBA" id="ARBA00019465"/>
    </source>
</evidence>
<dbReference type="InterPro" id="IPR013332">
    <property type="entry name" value="KPR_N"/>
</dbReference>
<evidence type="ECO:0000313" key="8">
    <source>
        <dbReference type="Proteomes" id="UP000199064"/>
    </source>
</evidence>
<evidence type="ECO:0000259" key="5">
    <source>
        <dbReference type="Pfam" id="PF02317"/>
    </source>
</evidence>
<dbReference type="InterPro" id="IPR003421">
    <property type="entry name" value="Opine_DH"/>
</dbReference>
<dbReference type="InterPro" id="IPR036291">
    <property type="entry name" value="NAD(P)-bd_dom_sf"/>
</dbReference>
<sequence length="367" mass="39281">MENNLRVGIAGAGAIAFGAAAFLEQSGHSPVLWSPSGERTKRLAAGEPLIATGAVEGTFRPGVAQSAEALVADADVILIALPGYGHKHVFDAIAPHIRSDQAVIISSHASFGALYLSKLLAARGITVPIVAWGTTATTGRQPSLVEASVNTVRSKIDLCTVPESRASEGLALCQRLFGDRFVERDGLLAIALSNLNPQNHMGIALCNMTRMEHGETWSQGFNVTPNVGRLLEALDRERLAIAEALGLSVRTIFEHFHLSFHVPQDTVSAMNQKMHEEGRGGTGPATADSRYVTEDVPYGLLMTVKLGEMTECDASLHRSGVEIFSAMYGRNFFAENELLGALALDSMTLDDLKTLCREGYRAQTVPA</sequence>
<reference evidence="8" key="1">
    <citation type="submission" date="2016-10" db="EMBL/GenBank/DDBJ databases">
        <authorList>
            <person name="Varghese N."/>
            <person name="Submissions S."/>
        </authorList>
    </citation>
    <scope>NUCLEOTIDE SEQUENCE [LARGE SCALE GENOMIC DNA]</scope>
    <source>
        <strain evidence="8">ES.061</strain>
    </source>
</reference>
<accession>A0A1H4Q666</accession>
<feature type="domain" description="Opine dehydrogenase" evidence="5">
    <location>
        <begin position="185"/>
        <end position="327"/>
    </location>
</feature>
<dbReference type="Gene3D" id="3.40.50.720">
    <property type="entry name" value="NAD(P)-binding Rossmann-like Domain"/>
    <property type="match status" value="1"/>
</dbReference>
<protein>
    <recommendedName>
        <fullName evidence="2">2-dehydropantoate 2-reductase</fullName>
    </recommendedName>
</protein>
<organism evidence="7 8">
    <name type="scientific">Nitratireductor aquibiodomus</name>
    <dbReference type="NCBI Taxonomy" id="204799"/>
    <lineage>
        <taxon>Bacteria</taxon>
        <taxon>Pseudomonadati</taxon>
        <taxon>Pseudomonadota</taxon>
        <taxon>Alphaproteobacteria</taxon>
        <taxon>Hyphomicrobiales</taxon>
        <taxon>Phyllobacteriaceae</taxon>
        <taxon>Nitratireductor</taxon>
    </lineage>
</organism>
<dbReference type="PANTHER" id="PTHR38015:SF1">
    <property type="entry name" value="OPINE DEHYDROGENASE DOMAIN-CONTAINING PROTEIN"/>
    <property type="match status" value="1"/>
</dbReference>
<dbReference type="PANTHER" id="PTHR38015">
    <property type="entry name" value="BLR6086 PROTEIN"/>
    <property type="match status" value="1"/>
</dbReference>